<keyword evidence="2 3" id="KW-0808">Transferase</keyword>
<dbReference type="KEGG" id="pnd:Pla175_18470"/>
<keyword evidence="4" id="KW-1185">Reference proteome</keyword>
<keyword evidence="1" id="KW-0328">Glycosyltransferase</keyword>
<dbReference type="PANTHER" id="PTHR30160:SF1">
    <property type="entry name" value="LIPOPOLYSACCHARIDE 1,2-N-ACETYLGLUCOSAMINETRANSFERASE-RELATED"/>
    <property type="match status" value="1"/>
</dbReference>
<evidence type="ECO:0000313" key="3">
    <source>
        <dbReference type="EMBL" id="QDU88469.1"/>
    </source>
</evidence>
<sequence>MTETISLPMHACPHPRRILVIRLRQLGDTLLATPLLRQLRRLYPAAEIDVLCQPQNEAILRHNPNIDRRIILPAGAGVRRFLEVAAGLRQQKYDWVLDSQAMPKTAVLTRLSGAARRVPLRSRPLRNRLFYTHAIDDAQAPLEYAGRQNLRLTLDPRVDLDDLALDFPIGPESEAVADRFARRYLAGPTAAIFVVASTPERQWPLERFAELADRLADSGLRPLLLYGPGQEGAARSVADRMRRQALVDYPQLGFAELRGVLARCDLFIGNDGGPHHVATAAGVPSVTLFRINPVRWSPPARPHQRFVASTDVASPHEACGLFTPEPFESIPVDAVWRQIERSLSAPALRVA</sequence>
<dbReference type="RefSeq" id="WP_145283423.1">
    <property type="nucleotide sequence ID" value="NZ_CP036291.1"/>
</dbReference>
<dbReference type="EC" id="2.-.-.-" evidence="3"/>
<dbReference type="Gene3D" id="3.40.50.2000">
    <property type="entry name" value="Glycogen Phosphorylase B"/>
    <property type="match status" value="2"/>
</dbReference>
<organism evidence="3 4">
    <name type="scientific">Pirellulimonas nuda</name>
    <dbReference type="NCBI Taxonomy" id="2528009"/>
    <lineage>
        <taxon>Bacteria</taxon>
        <taxon>Pseudomonadati</taxon>
        <taxon>Planctomycetota</taxon>
        <taxon>Planctomycetia</taxon>
        <taxon>Pirellulales</taxon>
        <taxon>Lacipirellulaceae</taxon>
        <taxon>Pirellulimonas</taxon>
    </lineage>
</organism>
<dbReference type="GO" id="GO:0005829">
    <property type="term" value="C:cytosol"/>
    <property type="evidence" value="ECO:0007669"/>
    <property type="project" value="TreeGrafter"/>
</dbReference>
<dbReference type="CDD" id="cd03789">
    <property type="entry name" value="GT9_LPS_heptosyltransferase"/>
    <property type="match status" value="1"/>
</dbReference>
<proteinExistence type="predicted"/>
<dbReference type="InterPro" id="IPR051199">
    <property type="entry name" value="LPS_LOS_Heptosyltrfase"/>
</dbReference>
<evidence type="ECO:0000256" key="2">
    <source>
        <dbReference type="ARBA" id="ARBA00022679"/>
    </source>
</evidence>
<dbReference type="SUPFAM" id="SSF53756">
    <property type="entry name" value="UDP-Glycosyltransferase/glycogen phosphorylase"/>
    <property type="match status" value="1"/>
</dbReference>
<dbReference type="InterPro" id="IPR002201">
    <property type="entry name" value="Glyco_trans_9"/>
</dbReference>
<accession>A0A518DAG7</accession>
<name>A0A518DAG7_9BACT</name>
<evidence type="ECO:0000256" key="1">
    <source>
        <dbReference type="ARBA" id="ARBA00022676"/>
    </source>
</evidence>
<dbReference type="Pfam" id="PF01075">
    <property type="entry name" value="Glyco_transf_9"/>
    <property type="match status" value="1"/>
</dbReference>
<dbReference type="OrthoDB" id="9797795at2"/>
<evidence type="ECO:0000313" key="4">
    <source>
        <dbReference type="Proteomes" id="UP000317429"/>
    </source>
</evidence>
<dbReference type="EMBL" id="CP036291">
    <property type="protein sequence ID" value="QDU88469.1"/>
    <property type="molecule type" value="Genomic_DNA"/>
</dbReference>
<reference evidence="3 4" key="1">
    <citation type="submission" date="2019-02" db="EMBL/GenBank/DDBJ databases">
        <title>Deep-cultivation of Planctomycetes and their phenomic and genomic characterization uncovers novel biology.</title>
        <authorList>
            <person name="Wiegand S."/>
            <person name="Jogler M."/>
            <person name="Boedeker C."/>
            <person name="Pinto D."/>
            <person name="Vollmers J."/>
            <person name="Rivas-Marin E."/>
            <person name="Kohn T."/>
            <person name="Peeters S.H."/>
            <person name="Heuer A."/>
            <person name="Rast P."/>
            <person name="Oberbeckmann S."/>
            <person name="Bunk B."/>
            <person name="Jeske O."/>
            <person name="Meyerdierks A."/>
            <person name="Storesund J.E."/>
            <person name="Kallscheuer N."/>
            <person name="Luecker S."/>
            <person name="Lage O.M."/>
            <person name="Pohl T."/>
            <person name="Merkel B.J."/>
            <person name="Hornburger P."/>
            <person name="Mueller R.-W."/>
            <person name="Bruemmer F."/>
            <person name="Labrenz M."/>
            <person name="Spormann A.M."/>
            <person name="Op den Camp H."/>
            <person name="Overmann J."/>
            <person name="Amann R."/>
            <person name="Jetten M.S.M."/>
            <person name="Mascher T."/>
            <person name="Medema M.H."/>
            <person name="Devos D.P."/>
            <person name="Kaster A.-K."/>
            <person name="Ovreas L."/>
            <person name="Rohde M."/>
            <person name="Galperin M.Y."/>
            <person name="Jogler C."/>
        </authorList>
    </citation>
    <scope>NUCLEOTIDE SEQUENCE [LARGE SCALE GENOMIC DNA]</scope>
    <source>
        <strain evidence="3 4">Pla175</strain>
    </source>
</reference>
<dbReference type="AlphaFoldDB" id="A0A518DAG7"/>
<protein>
    <submittedName>
        <fullName evidence="3">Lipopolysaccharide core heptosyltransferase RfaQ</fullName>
        <ecNumber evidence="3">2.-.-.-</ecNumber>
    </submittedName>
</protein>
<dbReference type="GO" id="GO:0008713">
    <property type="term" value="F:ADP-heptose-lipopolysaccharide heptosyltransferase activity"/>
    <property type="evidence" value="ECO:0007669"/>
    <property type="project" value="TreeGrafter"/>
</dbReference>
<dbReference type="Proteomes" id="UP000317429">
    <property type="component" value="Chromosome"/>
</dbReference>
<gene>
    <name evidence="3" type="primary">rfaQ</name>
    <name evidence="3" type="ORF">Pla175_18470</name>
</gene>
<dbReference type="PANTHER" id="PTHR30160">
    <property type="entry name" value="TETRAACYLDISACCHARIDE 4'-KINASE-RELATED"/>
    <property type="match status" value="1"/>
</dbReference>
<dbReference type="GO" id="GO:0009244">
    <property type="term" value="P:lipopolysaccharide core region biosynthetic process"/>
    <property type="evidence" value="ECO:0007669"/>
    <property type="project" value="TreeGrafter"/>
</dbReference>